<dbReference type="EMBL" id="VJZA01000143">
    <property type="protein sequence ID" value="TVT14131.1"/>
    <property type="molecule type" value="Genomic_DNA"/>
</dbReference>
<sequence>MTPSTTTLSARPGSNSTPVVQAVTVIMGIVVSLTFLFGFGNVLNLALRLGVPAWIAPLVAPAVDLSILGLLLGIRQLALTGATPAQLQPARRLLIFASAVTLALNVADPLVAGEYGKAAFDAVGAVLLIGWAEVGPDLLRTLTVASRPNGTASDDAKRMDAQLADAPTAVGQTTDSSRAATKPEGGSGGQNNLAASAIVDADLLERAREADARHWDEHRRPISADTLRRTLRIGTARSRLLVTAIRAQSQERSAQAGVLTHAGE</sequence>
<dbReference type="AlphaFoldDB" id="A0A557ZQ46"/>
<accession>A0A557ZQ46</accession>
<keyword evidence="2" id="KW-0812">Transmembrane</keyword>
<name>A0A557ZQ46_9PSEU</name>
<feature type="region of interest" description="Disordered" evidence="1">
    <location>
        <begin position="166"/>
        <end position="192"/>
    </location>
</feature>
<feature type="transmembrane region" description="Helical" evidence="2">
    <location>
        <begin position="19"/>
        <end position="39"/>
    </location>
</feature>
<protein>
    <recommendedName>
        <fullName evidence="5">DUF2637 domain-containing protein</fullName>
    </recommendedName>
</protein>
<feature type="compositionally biased region" description="Polar residues" evidence="1">
    <location>
        <begin position="170"/>
        <end position="179"/>
    </location>
</feature>
<reference evidence="3 4" key="1">
    <citation type="submission" date="2019-07" db="EMBL/GenBank/DDBJ databases">
        <title>New species of Amycolatopsis and Streptomyces.</title>
        <authorList>
            <person name="Duangmal K."/>
            <person name="Teo W.F.A."/>
            <person name="Lipun K."/>
        </authorList>
    </citation>
    <scope>NUCLEOTIDE SEQUENCE [LARGE SCALE GENOMIC DNA]</scope>
    <source>
        <strain evidence="3 4">JCM 30562</strain>
    </source>
</reference>
<dbReference type="OrthoDB" id="4330798at2"/>
<comment type="caution">
    <text evidence="3">The sequence shown here is derived from an EMBL/GenBank/DDBJ whole genome shotgun (WGS) entry which is preliminary data.</text>
</comment>
<gene>
    <name evidence="3" type="ORF">FNH06_38150</name>
</gene>
<keyword evidence="2" id="KW-1133">Transmembrane helix</keyword>
<evidence type="ECO:0000256" key="1">
    <source>
        <dbReference type="SAM" id="MobiDB-lite"/>
    </source>
</evidence>
<evidence type="ECO:0000313" key="4">
    <source>
        <dbReference type="Proteomes" id="UP000318578"/>
    </source>
</evidence>
<proteinExistence type="predicted"/>
<keyword evidence="2" id="KW-0472">Membrane</keyword>
<keyword evidence="4" id="KW-1185">Reference proteome</keyword>
<dbReference type="Proteomes" id="UP000318578">
    <property type="component" value="Unassembled WGS sequence"/>
</dbReference>
<evidence type="ECO:0000256" key="2">
    <source>
        <dbReference type="SAM" id="Phobius"/>
    </source>
</evidence>
<evidence type="ECO:0000313" key="3">
    <source>
        <dbReference type="EMBL" id="TVT14131.1"/>
    </source>
</evidence>
<evidence type="ECO:0008006" key="5">
    <source>
        <dbReference type="Google" id="ProtNLM"/>
    </source>
</evidence>
<feature type="transmembrane region" description="Helical" evidence="2">
    <location>
        <begin position="51"/>
        <end position="72"/>
    </location>
</feature>
<organism evidence="3 4">
    <name type="scientific">Amycolatopsis acidiphila</name>
    <dbReference type="NCBI Taxonomy" id="715473"/>
    <lineage>
        <taxon>Bacteria</taxon>
        <taxon>Bacillati</taxon>
        <taxon>Actinomycetota</taxon>
        <taxon>Actinomycetes</taxon>
        <taxon>Pseudonocardiales</taxon>
        <taxon>Pseudonocardiaceae</taxon>
        <taxon>Amycolatopsis</taxon>
    </lineage>
</organism>